<organism evidence="2 3">
    <name type="scientific">Portunus trituberculatus</name>
    <name type="common">Swimming crab</name>
    <name type="synonym">Neptunus trituberculatus</name>
    <dbReference type="NCBI Taxonomy" id="210409"/>
    <lineage>
        <taxon>Eukaryota</taxon>
        <taxon>Metazoa</taxon>
        <taxon>Ecdysozoa</taxon>
        <taxon>Arthropoda</taxon>
        <taxon>Crustacea</taxon>
        <taxon>Multicrustacea</taxon>
        <taxon>Malacostraca</taxon>
        <taxon>Eumalacostraca</taxon>
        <taxon>Eucarida</taxon>
        <taxon>Decapoda</taxon>
        <taxon>Pleocyemata</taxon>
        <taxon>Brachyura</taxon>
        <taxon>Eubrachyura</taxon>
        <taxon>Portunoidea</taxon>
        <taxon>Portunidae</taxon>
        <taxon>Portuninae</taxon>
        <taxon>Portunus</taxon>
    </lineage>
</organism>
<gene>
    <name evidence="2" type="ORF">E2C01_021526</name>
</gene>
<dbReference type="EMBL" id="VSRR010001894">
    <property type="protein sequence ID" value="MPC28325.1"/>
    <property type="molecule type" value="Genomic_DNA"/>
</dbReference>
<accession>A0A5B7E4L5</accession>
<sequence>MHIFRLERPGLPSPRPSRPPRHGLPAAPPVWCVGGGGEGCRERVRGGRCVVWCDGGSGARGRGGWPGRGD</sequence>
<name>A0A5B7E4L5_PORTR</name>
<proteinExistence type="predicted"/>
<comment type="caution">
    <text evidence="2">The sequence shown here is derived from an EMBL/GenBank/DDBJ whole genome shotgun (WGS) entry which is preliminary data.</text>
</comment>
<keyword evidence="3" id="KW-1185">Reference proteome</keyword>
<dbReference type="AlphaFoldDB" id="A0A5B7E4L5"/>
<dbReference type="Proteomes" id="UP000324222">
    <property type="component" value="Unassembled WGS sequence"/>
</dbReference>
<evidence type="ECO:0000256" key="1">
    <source>
        <dbReference type="SAM" id="MobiDB-lite"/>
    </source>
</evidence>
<evidence type="ECO:0000313" key="2">
    <source>
        <dbReference type="EMBL" id="MPC28325.1"/>
    </source>
</evidence>
<evidence type="ECO:0000313" key="3">
    <source>
        <dbReference type="Proteomes" id="UP000324222"/>
    </source>
</evidence>
<protein>
    <submittedName>
        <fullName evidence="2">Uncharacterized protein</fullName>
    </submittedName>
</protein>
<feature type="region of interest" description="Disordered" evidence="1">
    <location>
        <begin position="1"/>
        <end position="28"/>
    </location>
</feature>
<reference evidence="2 3" key="1">
    <citation type="submission" date="2019-05" db="EMBL/GenBank/DDBJ databases">
        <title>Another draft genome of Portunus trituberculatus and its Hox gene families provides insights of decapod evolution.</title>
        <authorList>
            <person name="Jeong J.-H."/>
            <person name="Song I."/>
            <person name="Kim S."/>
            <person name="Choi T."/>
            <person name="Kim D."/>
            <person name="Ryu S."/>
            <person name="Kim W."/>
        </authorList>
    </citation>
    <scope>NUCLEOTIDE SEQUENCE [LARGE SCALE GENOMIC DNA]</scope>
    <source>
        <tissue evidence="2">Muscle</tissue>
    </source>
</reference>